<dbReference type="CDD" id="cd00854">
    <property type="entry name" value="NagA"/>
    <property type="match status" value="1"/>
</dbReference>
<evidence type="ECO:0000313" key="8">
    <source>
        <dbReference type="Proteomes" id="UP001595453"/>
    </source>
</evidence>
<evidence type="ECO:0000256" key="1">
    <source>
        <dbReference type="ARBA" id="ARBA00010716"/>
    </source>
</evidence>
<dbReference type="Gene3D" id="3.20.20.140">
    <property type="entry name" value="Metal-dependent hydrolases"/>
    <property type="match status" value="1"/>
</dbReference>
<dbReference type="SUPFAM" id="SSF51338">
    <property type="entry name" value="Composite domain of metallo-dependent hydrolases"/>
    <property type="match status" value="1"/>
</dbReference>
<dbReference type="SUPFAM" id="SSF51556">
    <property type="entry name" value="Metallo-dependent hydrolases"/>
    <property type="match status" value="1"/>
</dbReference>
<dbReference type="Gene3D" id="2.30.40.10">
    <property type="entry name" value="Urease, subunit C, domain 1"/>
    <property type="match status" value="1"/>
</dbReference>
<evidence type="ECO:0000313" key="7">
    <source>
        <dbReference type="EMBL" id="MFC3034605.1"/>
    </source>
</evidence>
<reference evidence="8" key="1">
    <citation type="journal article" date="2019" name="Int. J. Syst. Evol. Microbiol.">
        <title>The Global Catalogue of Microorganisms (GCM) 10K type strain sequencing project: providing services to taxonomists for standard genome sequencing and annotation.</title>
        <authorList>
            <consortium name="The Broad Institute Genomics Platform"/>
            <consortium name="The Broad Institute Genome Sequencing Center for Infectious Disease"/>
            <person name="Wu L."/>
            <person name="Ma J."/>
        </authorList>
    </citation>
    <scope>NUCLEOTIDE SEQUENCE [LARGE SCALE GENOMIC DNA]</scope>
    <source>
        <strain evidence="8">KCTC 42730</strain>
    </source>
</reference>
<evidence type="ECO:0000256" key="4">
    <source>
        <dbReference type="ARBA" id="ARBA00023277"/>
    </source>
</evidence>
<sequence>MSSFYLRPKRIITLDAILTGHAVLIAGERIAAITVQPDPSIEIIDLPELTLMPGMIDLHIHGREGADVMDAKPESLQRIACSLAKYGVTGFLATTVTADWQQTLAALRCVKQVMANPINEGARLLGAYSEGQFFSSRFKGAHNTHFFLPLEQQYFEQMLAAAGASLKVVALAPELENAQQIIRWLSEQGIKVLLGHCDSSYDTTCDALNAGACGGVHVFNGMRGLHHREPGTVGALLHRQEALVELIADGVHLHPAVVDLIYRLKGAEHMTLISDCVNAGGLVDGRYQLGEMAINVNNGIATTDEGSLAGSTLTLDKALRFLREQTEVSELDAVKMASLVPARFLGIAAQTGSICVGKFADLCALDSSGEVIATWVAGKQVYG</sequence>
<gene>
    <name evidence="7" type="primary">nagA</name>
    <name evidence="7" type="ORF">ACFOEE_19055</name>
</gene>
<protein>
    <recommendedName>
        <fullName evidence="5">N-acetylgalactosamine-6-phosphate deacetylase</fullName>
        <ecNumber evidence="5">3.5.1.25</ecNumber>
    </recommendedName>
    <alternativeName>
        <fullName evidence="5">N-acetylglucosamine-6-phosphate deacetylase</fullName>
    </alternativeName>
</protein>
<organism evidence="7 8">
    <name type="scientific">Pseudoalteromonas fenneropenaei</name>
    <dbReference type="NCBI Taxonomy" id="1737459"/>
    <lineage>
        <taxon>Bacteria</taxon>
        <taxon>Pseudomonadati</taxon>
        <taxon>Pseudomonadota</taxon>
        <taxon>Gammaproteobacteria</taxon>
        <taxon>Alteromonadales</taxon>
        <taxon>Pseudoalteromonadaceae</taxon>
        <taxon>Pseudoalteromonas</taxon>
    </lineage>
</organism>
<dbReference type="InterPro" id="IPR003764">
    <property type="entry name" value="GlcNAc_6-P_deAcase"/>
</dbReference>
<keyword evidence="4 5" id="KW-0119">Carbohydrate metabolism</keyword>
<comment type="catalytic activity">
    <reaction evidence="5">
        <text>N-acetyl-D-glucosamine 6-phosphate + H2O = D-glucosamine 6-phosphate + acetate</text>
        <dbReference type="Rhea" id="RHEA:22936"/>
        <dbReference type="ChEBI" id="CHEBI:15377"/>
        <dbReference type="ChEBI" id="CHEBI:30089"/>
        <dbReference type="ChEBI" id="CHEBI:57513"/>
        <dbReference type="ChEBI" id="CHEBI:58725"/>
        <dbReference type="EC" id="3.5.1.25"/>
    </reaction>
</comment>
<dbReference type="Proteomes" id="UP001595453">
    <property type="component" value="Unassembled WGS sequence"/>
</dbReference>
<dbReference type="PANTHER" id="PTHR11113:SF14">
    <property type="entry name" value="N-ACETYLGLUCOSAMINE-6-PHOSPHATE DEACETYLASE"/>
    <property type="match status" value="1"/>
</dbReference>
<dbReference type="InterPro" id="IPR032466">
    <property type="entry name" value="Metal_Hydrolase"/>
</dbReference>
<accession>A0ABV7CPM5</accession>
<proteinExistence type="inferred from homology"/>
<keyword evidence="8" id="KW-1185">Reference proteome</keyword>
<name>A0ABV7CPM5_9GAMM</name>
<dbReference type="InterPro" id="IPR006680">
    <property type="entry name" value="Amidohydro-rel"/>
</dbReference>
<keyword evidence="3 5" id="KW-0378">Hydrolase</keyword>
<evidence type="ECO:0000256" key="3">
    <source>
        <dbReference type="ARBA" id="ARBA00022801"/>
    </source>
</evidence>
<evidence type="ECO:0000259" key="6">
    <source>
        <dbReference type="Pfam" id="PF01979"/>
    </source>
</evidence>
<keyword evidence="2" id="KW-0479">Metal-binding</keyword>
<evidence type="ECO:0000256" key="2">
    <source>
        <dbReference type="ARBA" id="ARBA00022723"/>
    </source>
</evidence>
<comment type="similarity">
    <text evidence="1 5">Belongs to the metallo-dependent hydrolases superfamily. NagA family.</text>
</comment>
<dbReference type="PANTHER" id="PTHR11113">
    <property type="entry name" value="N-ACETYLGLUCOSAMINE-6-PHOSPHATE DEACETYLASE"/>
    <property type="match status" value="1"/>
</dbReference>
<dbReference type="EMBL" id="JBHRSD010000044">
    <property type="protein sequence ID" value="MFC3034605.1"/>
    <property type="molecule type" value="Genomic_DNA"/>
</dbReference>
<dbReference type="RefSeq" id="WP_377128213.1">
    <property type="nucleotide sequence ID" value="NZ_JBHRSD010000044.1"/>
</dbReference>
<dbReference type="Pfam" id="PF01979">
    <property type="entry name" value="Amidohydro_1"/>
    <property type="match status" value="1"/>
</dbReference>
<dbReference type="InterPro" id="IPR011059">
    <property type="entry name" value="Metal-dep_hydrolase_composite"/>
</dbReference>
<feature type="domain" description="Amidohydrolase-related" evidence="6">
    <location>
        <begin position="50"/>
        <end position="381"/>
    </location>
</feature>
<dbReference type="EC" id="3.5.1.25" evidence="5"/>
<dbReference type="PIRSF" id="PIRSF038994">
    <property type="entry name" value="NagA"/>
    <property type="match status" value="1"/>
</dbReference>
<evidence type="ECO:0000256" key="5">
    <source>
        <dbReference type="PIRNR" id="PIRNR038994"/>
    </source>
</evidence>
<comment type="caution">
    <text evidence="7">The sequence shown here is derived from an EMBL/GenBank/DDBJ whole genome shotgun (WGS) entry which is preliminary data.</text>
</comment>
<dbReference type="NCBIfam" id="TIGR00221">
    <property type="entry name" value="nagA"/>
    <property type="match status" value="1"/>
</dbReference>
<dbReference type="GO" id="GO:0008448">
    <property type="term" value="F:N-acetylglucosamine-6-phosphate deacetylase activity"/>
    <property type="evidence" value="ECO:0007669"/>
    <property type="project" value="UniProtKB-EC"/>
</dbReference>